<dbReference type="EMBL" id="SDRB02011548">
    <property type="protein sequence ID" value="THG01002.1"/>
    <property type="molecule type" value="Genomic_DNA"/>
</dbReference>
<feature type="compositionally biased region" description="Polar residues" evidence="8">
    <location>
        <begin position="197"/>
        <end position="224"/>
    </location>
</feature>
<dbReference type="PANTHER" id="PTHR31083:SF18">
    <property type="entry name" value="PROTEIN SOSEKI 2"/>
    <property type="match status" value="1"/>
</dbReference>
<dbReference type="InterPro" id="IPR010369">
    <property type="entry name" value="SOK"/>
</dbReference>
<feature type="domain" description="SOSEKI DIX-like" evidence="9">
    <location>
        <begin position="33"/>
        <end position="121"/>
    </location>
</feature>
<keyword evidence="3" id="KW-1003">Cell membrane</keyword>
<comment type="subcellular location">
    <subcellularLocation>
        <location evidence="1">Cell membrane</location>
        <topology evidence="1">Peripheral membrane protein</topology>
        <orientation evidence="1">Cytoplasmic side</orientation>
    </subcellularLocation>
</comment>
<feature type="compositionally biased region" description="Basic residues" evidence="8">
    <location>
        <begin position="146"/>
        <end position="155"/>
    </location>
</feature>
<evidence type="ECO:0000256" key="1">
    <source>
        <dbReference type="ARBA" id="ARBA00004413"/>
    </source>
</evidence>
<feature type="region of interest" description="Disordered" evidence="8">
    <location>
        <begin position="567"/>
        <end position="598"/>
    </location>
</feature>
<feature type="compositionally biased region" description="Basic residues" evidence="8">
    <location>
        <begin position="768"/>
        <end position="777"/>
    </location>
</feature>
<feature type="region of interest" description="Disordered" evidence="8">
    <location>
        <begin position="755"/>
        <end position="777"/>
    </location>
</feature>
<dbReference type="AlphaFoldDB" id="A0A4S4DE88"/>
<keyword evidence="11" id="KW-1185">Reference proteome</keyword>
<evidence type="ECO:0000256" key="5">
    <source>
        <dbReference type="ARBA" id="ARBA00023136"/>
    </source>
</evidence>
<feature type="compositionally biased region" description="Polar residues" evidence="8">
    <location>
        <begin position="232"/>
        <end position="243"/>
    </location>
</feature>
<keyword evidence="5" id="KW-0472">Membrane</keyword>
<comment type="caution">
    <text evidence="10">The sequence shown here is derived from an EMBL/GenBank/DDBJ whole genome shotgun (WGS) entry which is preliminary data.</text>
</comment>
<dbReference type="GO" id="GO:0051301">
    <property type="term" value="P:cell division"/>
    <property type="evidence" value="ECO:0007669"/>
    <property type="project" value="UniProtKB-KW"/>
</dbReference>
<evidence type="ECO:0000256" key="4">
    <source>
        <dbReference type="ARBA" id="ARBA00022618"/>
    </source>
</evidence>
<feature type="compositionally biased region" description="Low complexity" evidence="8">
    <location>
        <begin position="245"/>
        <end position="272"/>
    </location>
</feature>
<feature type="compositionally biased region" description="Polar residues" evidence="8">
    <location>
        <begin position="129"/>
        <end position="142"/>
    </location>
</feature>
<proteinExistence type="inferred from homology"/>
<evidence type="ECO:0000313" key="10">
    <source>
        <dbReference type="EMBL" id="THG01002.1"/>
    </source>
</evidence>
<dbReference type="Proteomes" id="UP000306102">
    <property type="component" value="Unassembled WGS sequence"/>
</dbReference>
<comment type="similarity">
    <text evidence="7">Belongs to the SOSEKI family.</text>
</comment>
<dbReference type="GO" id="GO:0051258">
    <property type="term" value="P:protein polymerization"/>
    <property type="evidence" value="ECO:0007669"/>
    <property type="project" value="UniProtKB-ARBA"/>
</dbReference>
<dbReference type="InterPro" id="IPR048351">
    <property type="entry name" value="SOK_DIX"/>
</dbReference>
<feature type="region of interest" description="Disordered" evidence="8">
    <location>
        <begin position="305"/>
        <end position="333"/>
    </location>
</feature>
<feature type="compositionally biased region" description="Acidic residues" evidence="8">
    <location>
        <begin position="170"/>
        <end position="194"/>
    </location>
</feature>
<evidence type="ECO:0000256" key="8">
    <source>
        <dbReference type="SAM" id="MobiDB-lite"/>
    </source>
</evidence>
<accession>A0A4S4DE88</accession>
<evidence type="ECO:0000256" key="3">
    <source>
        <dbReference type="ARBA" id="ARBA00022475"/>
    </source>
</evidence>
<dbReference type="PANTHER" id="PTHR31083">
    <property type="entry name" value="UPSTREAM OF FLC PROTEIN (DUF966)"/>
    <property type="match status" value="1"/>
</dbReference>
<dbReference type="GO" id="GO:0005886">
    <property type="term" value="C:plasma membrane"/>
    <property type="evidence" value="ECO:0007669"/>
    <property type="project" value="UniProtKB-SubCell"/>
</dbReference>
<name>A0A4S4DE88_CAMSN</name>
<sequence>MESRGRRCRETSPDRAKVCVKPRVVVKPTLRKVQVVYYLSRNGHLEHPHYMEVTHLSHQHLRLKDVMDRLTVLRGKGMPSLYSWSCKRSYKNGYVWNDLSENDVIYASEGAEYVLKGSELLDGSTEQFKQLEVSSRSQQVPDPTNHPKRKHLAPKRHSEPEEVDNINRYEDEDDVDNEEEDEEEDEEEEEEEEDKTSYTSSVTPTQYSSRCSRGVSTEETATELNQHDSAHKNNPTSELTPDNSSPPSATSSVVSDKANDTNNNSNSNNNTSKRFEDGDPVTTESTLSRGSVLLQLISCGGSTSFRGKTVPVVKEQSPPPPLPPRKSGTATSLHKGVLCKTAAKVVVVEEEMIRCMSENPRFGNSQGEEKEYFSGSIVESSMAEERVQVQPGLQRSSSYNEERSCKAGGVGEEAVEKEEGFCGGVPVVWLLFFFVFSDDLYGLLPLCGPGISRRDNSFSSKFSSELSITFSDLALSGCLEQCSRKAFFSTLKWSSNVFPKKRKAKASSCAQDMLQGSLSPDLLSSLDSLDMALIQDSLGNDFQFDWHAALEHIQPKVSLDDTIFPLTKGREQPGSSNTGVAVELGGHSPSKDNEPGNEAGWDCGNVVREGPHSEIGCSKNSEVDVSGTLLNKDDKPTPKVKRRRRVHLGKDFLFIDRNSCQALQSGGSFQFLHRQSLSVVEVRIRGHSDLILQAAVVDIEMEEQAPTFGKTSLSDNFMFCCAGRPKRIRAPIPRRPNSSKLIFAIAVGKRKREPRIEDSYSHPNLFRPPRRRACGPS</sequence>
<evidence type="ECO:0000259" key="9">
    <source>
        <dbReference type="Pfam" id="PF06136"/>
    </source>
</evidence>
<keyword evidence="6" id="KW-0131">Cell cycle</keyword>
<evidence type="ECO:0000256" key="6">
    <source>
        <dbReference type="ARBA" id="ARBA00023306"/>
    </source>
</evidence>
<evidence type="ECO:0000256" key="2">
    <source>
        <dbReference type="ARBA" id="ARBA00022473"/>
    </source>
</evidence>
<evidence type="ECO:0000313" key="11">
    <source>
        <dbReference type="Proteomes" id="UP000306102"/>
    </source>
</evidence>
<keyword evidence="2" id="KW-0217">Developmental protein</keyword>
<dbReference type="STRING" id="542762.A0A4S4DE88"/>
<organism evidence="10 11">
    <name type="scientific">Camellia sinensis var. sinensis</name>
    <name type="common">China tea</name>
    <dbReference type="NCBI Taxonomy" id="542762"/>
    <lineage>
        <taxon>Eukaryota</taxon>
        <taxon>Viridiplantae</taxon>
        <taxon>Streptophyta</taxon>
        <taxon>Embryophyta</taxon>
        <taxon>Tracheophyta</taxon>
        <taxon>Spermatophyta</taxon>
        <taxon>Magnoliopsida</taxon>
        <taxon>eudicotyledons</taxon>
        <taxon>Gunneridae</taxon>
        <taxon>Pentapetalae</taxon>
        <taxon>asterids</taxon>
        <taxon>Ericales</taxon>
        <taxon>Theaceae</taxon>
        <taxon>Camellia</taxon>
    </lineage>
</organism>
<feature type="compositionally biased region" description="Basic and acidic residues" evidence="8">
    <location>
        <begin position="156"/>
        <end position="169"/>
    </location>
</feature>
<protein>
    <recommendedName>
        <fullName evidence="9">SOSEKI DIX-like domain-containing protein</fullName>
    </recommendedName>
</protein>
<evidence type="ECO:0000256" key="7">
    <source>
        <dbReference type="ARBA" id="ARBA00024211"/>
    </source>
</evidence>
<dbReference type="Pfam" id="PF06136">
    <property type="entry name" value="SOK"/>
    <property type="match status" value="1"/>
</dbReference>
<gene>
    <name evidence="10" type="ORF">TEA_020455</name>
</gene>
<feature type="region of interest" description="Disordered" evidence="8">
    <location>
        <begin position="129"/>
        <end position="286"/>
    </location>
</feature>
<reference evidence="10 11" key="1">
    <citation type="journal article" date="2018" name="Proc. Natl. Acad. Sci. U.S.A.">
        <title>Draft genome sequence of Camellia sinensis var. sinensis provides insights into the evolution of the tea genome and tea quality.</title>
        <authorList>
            <person name="Wei C."/>
            <person name="Yang H."/>
            <person name="Wang S."/>
            <person name="Zhao J."/>
            <person name="Liu C."/>
            <person name="Gao L."/>
            <person name="Xia E."/>
            <person name="Lu Y."/>
            <person name="Tai Y."/>
            <person name="She G."/>
            <person name="Sun J."/>
            <person name="Cao H."/>
            <person name="Tong W."/>
            <person name="Gao Q."/>
            <person name="Li Y."/>
            <person name="Deng W."/>
            <person name="Jiang X."/>
            <person name="Wang W."/>
            <person name="Chen Q."/>
            <person name="Zhang S."/>
            <person name="Li H."/>
            <person name="Wu J."/>
            <person name="Wang P."/>
            <person name="Li P."/>
            <person name="Shi C."/>
            <person name="Zheng F."/>
            <person name="Jian J."/>
            <person name="Huang B."/>
            <person name="Shan D."/>
            <person name="Shi M."/>
            <person name="Fang C."/>
            <person name="Yue Y."/>
            <person name="Li F."/>
            <person name="Li D."/>
            <person name="Wei S."/>
            <person name="Han B."/>
            <person name="Jiang C."/>
            <person name="Yin Y."/>
            <person name="Xia T."/>
            <person name="Zhang Z."/>
            <person name="Bennetzen J.L."/>
            <person name="Zhao S."/>
            <person name="Wan X."/>
        </authorList>
    </citation>
    <scope>NUCLEOTIDE SEQUENCE [LARGE SCALE GENOMIC DNA]</scope>
    <source>
        <strain evidence="11">cv. Shuchazao</strain>
        <tissue evidence="10">Leaf</tissue>
    </source>
</reference>
<keyword evidence="4" id="KW-0132">Cell division</keyword>